<evidence type="ECO:0000313" key="2">
    <source>
        <dbReference type="Proteomes" id="UP000607653"/>
    </source>
</evidence>
<reference evidence="1 2" key="1">
    <citation type="journal article" date="2020" name="Mol. Biol. Evol.">
        <title>Distinct Expression and Methylation Patterns for Genes with Different Fates following a Single Whole-Genome Duplication in Flowering Plants.</title>
        <authorList>
            <person name="Shi T."/>
            <person name="Rahmani R.S."/>
            <person name="Gugger P.F."/>
            <person name="Wang M."/>
            <person name="Li H."/>
            <person name="Zhang Y."/>
            <person name="Li Z."/>
            <person name="Wang Q."/>
            <person name="Van de Peer Y."/>
            <person name="Marchal K."/>
            <person name="Chen J."/>
        </authorList>
    </citation>
    <scope>NUCLEOTIDE SEQUENCE [LARGE SCALE GENOMIC DNA]</scope>
    <source>
        <tissue evidence="1">Leaf</tissue>
    </source>
</reference>
<dbReference type="EMBL" id="DUZY01000002">
    <property type="protein sequence ID" value="DAD28796.1"/>
    <property type="molecule type" value="Genomic_DNA"/>
</dbReference>
<dbReference type="PANTHER" id="PTHR47291">
    <property type="entry name" value="PEPTIDE UPSTREAM PROTEIN"/>
    <property type="match status" value="1"/>
</dbReference>
<dbReference type="AlphaFoldDB" id="A0A822YCK2"/>
<organism evidence="1 2">
    <name type="scientific">Nelumbo nucifera</name>
    <name type="common">Sacred lotus</name>
    <dbReference type="NCBI Taxonomy" id="4432"/>
    <lineage>
        <taxon>Eukaryota</taxon>
        <taxon>Viridiplantae</taxon>
        <taxon>Streptophyta</taxon>
        <taxon>Embryophyta</taxon>
        <taxon>Tracheophyta</taxon>
        <taxon>Spermatophyta</taxon>
        <taxon>Magnoliopsida</taxon>
        <taxon>Proteales</taxon>
        <taxon>Nelumbonaceae</taxon>
        <taxon>Nelumbo</taxon>
    </lineage>
</organism>
<accession>A0A822YCK2</accession>
<proteinExistence type="predicted"/>
<name>A0A822YCK2_NELNU</name>
<gene>
    <name evidence="1" type="ORF">HUJ06_030264</name>
</gene>
<dbReference type="Proteomes" id="UP000607653">
    <property type="component" value="Unassembled WGS sequence"/>
</dbReference>
<evidence type="ECO:0000313" key="1">
    <source>
        <dbReference type="EMBL" id="DAD28796.1"/>
    </source>
</evidence>
<comment type="caution">
    <text evidence="1">The sequence shown here is derived from an EMBL/GenBank/DDBJ whole genome shotgun (WGS) entry which is preliminary data.</text>
</comment>
<protein>
    <submittedName>
        <fullName evidence="1">Uncharacterized protein</fullName>
    </submittedName>
</protein>
<keyword evidence="2" id="KW-1185">Reference proteome</keyword>
<sequence>MDISSMNNLIYIDVGAGESIKSKIINDSLSFYPAQSRANNVYIVDHDTFVLSSYVKKPGITFVYHPGLDENKVTASRVRDLTPLSDDGFDFLVWFKGTVTAGDFVVLRMNARGIELL</sequence>
<dbReference type="PANTHER" id="PTHR47291:SF1">
    <property type="entry name" value="PEPTIDE UPSTREAM PROTEIN"/>
    <property type="match status" value="1"/>
</dbReference>